<feature type="chain" id="PRO_5045142678" evidence="2">
    <location>
        <begin position="29"/>
        <end position="355"/>
    </location>
</feature>
<proteinExistence type="predicted"/>
<keyword evidence="1" id="KW-0862">Zinc</keyword>
<feature type="binding site" evidence="1">
    <location>
        <position position="232"/>
    </location>
    <ligand>
        <name>Zn(2+)</name>
        <dbReference type="ChEBI" id="CHEBI:29105"/>
        <note>catalytic</note>
    </ligand>
</feature>
<dbReference type="PROSITE" id="PS51864">
    <property type="entry name" value="ASTACIN"/>
    <property type="match status" value="1"/>
</dbReference>
<feature type="domain" description="Peptidase M12A" evidence="3">
    <location>
        <begin position="115"/>
        <end position="320"/>
    </location>
</feature>
<comment type="caution">
    <text evidence="1">Lacks conserved residue(s) required for the propagation of feature annotation.</text>
</comment>
<name>A0ABW1YIB7_9DEIO</name>
<dbReference type="InterPro" id="IPR006026">
    <property type="entry name" value="Peptidase_Metallo"/>
</dbReference>
<dbReference type="Proteomes" id="UP001596297">
    <property type="component" value="Unassembled WGS sequence"/>
</dbReference>
<feature type="active site" evidence="1">
    <location>
        <position position="223"/>
    </location>
</feature>
<keyword evidence="1" id="KW-0378">Hydrolase</keyword>
<feature type="binding site" evidence="1">
    <location>
        <position position="226"/>
    </location>
    <ligand>
        <name>Zn(2+)</name>
        <dbReference type="ChEBI" id="CHEBI:29105"/>
        <note>catalytic</note>
    </ligand>
</feature>
<dbReference type="PANTHER" id="PTHR10127:SF850">
    <property type="entry name" value="METALLOENDOPEPTIDASE"/>
    <property type="match status" value="1"/>
</dbReference>
<feature type="signal peptide" evidence="2">
    <location>
        <begin position="1"/>
        <end position="28"/>
    </location>
</feature>
<comment type="cofactor">
    <cofactor evidence="1">
        <name>Zn(2+)</name>
        <dbReference type="ChEBI" id="CHEBI:29105"/>
    </cofactor>
    <text evidence="1">Binds 1 zinc ion per subunit.</text>
</comment>
<evidence type="ECO:0000256" key="1">
    <source>
        <dbReference type="PROSITE-ProRule" id="PRU01211"/>
    </source>
</evidence>
<dbReference type="PANTHER" id="PTHR10127">
    <property type="entry name" value="DISCOIDIN, CUB, EGF, LAMININ , AND ZINC METALLOPROTEASE DOMAIN CONTAINING"/>
    <property type="match status" value="1"/>
</dbReference>
<evidence type="ECO:0000259" key="3">
    <source>
        <dbReference type="PROSITE" id="PS51864"/>
    </source>
</evidence>
<dbReference type="EMBL" id="JBHSWD010000002">
    <property type="protein sequence ID" value="MFC6592850.1"/>
    <property type="molecule type" value="Genomic_DNA"/>
</dbReference>
<keyword evidence="2" id="KW-0732">Signal</keyword>
<keyword evidence="1" id="KW-0479">Metal-binding</keyword>
<dbReference type="Pfam" id="PF01400">
    <property type="entry name" value="Astacin"/>
    <property type="match status" value="1"/>
</dbReference>
<comment type="caution">
    <text evidence="4">The sequence shown here is derived from an EMBL/GenBank/DDBJ whole genome shotgun (WGS) entry which is preliminary data.</text>
</comment>
<dbReference type="InterPro" id="IPR024079">
    <property type="entry name" value="MetalloPept_cat_dom_sf"/>
</dbReference>
<dbReference type="RefSeq" id="WP_380083973.1">
    <property type="nucleotide sequence ID" value="NZ_JBHSWD010000002.1"/>
</dbReference>
<evidence type="ECO:0000313" key="5">
    <source>
        <dbReference type="Proteomes" id="UP001596297"/>
    </source>
</evidence>
<dbReference type="PRINTS" id="PR00480">
    <property type="entry name" value="ASTACIN"/>
</dbReference>
<accession>A0ABW1YIB7</accession>
<feature type="binding site" evidence="1">
    <location>
        <position position="222"/>
    </location>
    <ligand>
        <name>Zn(2+)</name>
        <dbReference type="ChEBI" id="CHEBI:29105"/>
        <note>catalytic</note>
    </ligand>
</feature>
<dbReference type="SUPFAM" id="SSF55486">
    <property type="entry name" value="Metalloproteases ('zincins'), catalytic domain"/>
    <property type="match status" value="1"/>
</dbReference>
<dbReference type="InterPro" id="IPR001506">
    <property type="entry name" value="Peptidase_M12A"/>
</dbReference>
<organism evidence="4 5">
    <name type="scientific">Deinococcus lacus</name>
    <dbReference type="NCBI Taxonomy" id="392561"/>
    <lineage>
        <taxon>Bacteria</taxon>
        <taxon>Thermotogati</taxon>
        <taxon>Deinococcota</taxon>
        <taxon>Deinococci</taxon>
        <taxon>Deinococcales</taxon>
        <taxon>Deinococcaceae</taxon>
        <taxon>Deinococcus</taxon>
    </lineage>
</organism>
<protein>
    <submittedName>
        <fullName evidence="4">M12 family metallopeptidase</fullName>
    </submittedName>
</protein>
<reference evidence="5" key="1">
    <citation type="journal article" date="2019" name="Int. J. Syst. Evol. Microbiol.">
        <title>The Global Catalogue of Microorganisms (GCM) 10K type strain sequencing project: providing services to taxonomists for standard genome sequencing and annotation.</title>
        <authorList>
            <consortium name="The Broad Institute Genomics Platform"/>
            <consortium name="The Broad Institute Genome Sequencing Center for Infectious Disease"/>
            <person name="Wu L."/>
            <person name="Ma J."/>
        </authorList>
    </citation>
    <scope>NUCLEOTIDE SEQUENCE [LARGE SCALE GENOMIC DNA]</scope>
    <source>
        <strain evidence="5">CGMCC 1.15772</strain>
    </source>
</reference>
<keyword evidence="5" id="KW-1185">Reference proteome</keyword>
<evidence type="ECO:0000313" key="4">
    <source>
        <dbReference type="EMBL" id="MFC6592850.1"/>
    </source>
</evidence>
<keyword evidence="1" id="KW-0482">Metalloprotease</keyword>
<sequence length="355" mass="38234">MTSSTRLLLPTALLLAAALTGCGTSAPATEAGGPAFDSVGTLGLPAAEQVYELDLRQTPLTSLSDGERARLGTEPQVRVTLSDGSTLSYRNAEGVMLFEGDIALNRSEKAYQHLVALTDGQLGEQGLSRFAPKGANWAGNVIPYYWKSGTYSADQERVMKNSIARWNEQAGNAVKWVWDSTPRNAVQFIKGGSGSCGWSYVGSIGGHQQLAISCFSTHTVIHEMGHAAGLWHEHQRCDRDQYVSIPSSYLNDSVNFGKNCNIYSYGPYDYDSIMNYGNPFVYALSNPGNNYVGKASNLGKLPDLSAGDISALNMTYLGQSGGTTPLHPRLRRPRPTPAPSALGRLLSFRLAATFP</sequence>
<evidence type="ECO:0000256" key="2">
    <source>
        <dbReference type="SAM" id="SignalP"/>
    </source>
</evidence>
<dbReference type="PROSITE" id="PS51257">
    <property type="entry name" value="PROKAR_LIPOPROTEIN"/>
    <property type="match status" value="1"/>
</dbReference>
<dbReference type="SMART" id="SM00235">
    <property type="entry name" value="ZnMc"/>
    <property type="match status" value="1"/>
</dbReference>
<keyword evidence="1" id="KW-0645">Protease</keyword>
<dbReference type="Gene3D" id="3.40.390.10">
    <property type="entry name" value="Collagenase (Catalytic Domain)"/>
    <property type="match status" value="1"/>
</dbReference>
<gene>
    <name evidence="4" type="ORF">ACFP81_13160</name>
</gene>